<evidence type="ECO:0000256" key="8">
    <source>
        <dbReference type="SAM" id="Coils"/>
    </source>
</evidence>
<dbReference type="Proteomes" id="UP000789359">
    <property type="component" value="Unassembled WGS sequence"/>
</dbReference>
<dbReference type="Gene3D" id="3.30.1370.110">
    <property type="match status" value="1"/>
</dbReference>
<evidence type="ECO:0000256" key="4">
    <source>
        <dbReference type="ARBA" id="ARBA00022840"/>
    </source>
</evidence>
<feature type="domain" description="Smr" evidence="9">
    <location>
        <begin position="665"/>
        <end position="739"/>
    </location>
</feature>
<keyword evidence="4 7" id="KW-0067">ATP-binding</keyword>
<keyword evidence="6 7" id="KW-0238">DNA-binding</keyword>
<protein>
    <recommendedName>
        <fullName evidence="7">Endonuclease MutS2</fullName>
        <ecNumber evidence="7">3.1.-.-</ecNumber>
    </recommendedName>
    <alternativeName>
        <fullName evidence="7">Ribosome-associated protein quality control-upstream factor</fullName>
        <shortName evidence="7">RQC-upstream factor</shortName>
        <shortName evidence="7">RqcU</shortName>
        <ecNumber evidence="7">3.6.4.-</ecNumber>
    </alternativeName>
</protein>
<dbReference type="EC" id="3.6.4.-" evidence="7"/>
<keyword evidence="2 7" id="KW-0547">Nucleotide-binding</keyword>
<dbReference type="SUPFAM" id="SSF160443">
    <property type="entry name" value="SMR domain-like"/>
    <property type="match status" value="1"/>
</dbReference>
<dbReference type="EMBL" id="CAJHOE010000003">
    <property type="protein sequence ID" value="CAD7288545.1"/>
    <property type="molecule type" value="Genomic_DNA"/>
</dbReference>
<dbReference type="InterPro" id="IPR000432">
    <property type="entry name" value="DNA_mismatch_repair_MutS_C"/>
</dbReference>
<comment type="similarity">
    <text evidence="7">Belongs to the DNA mismatch repair MutS family. MutS2 subfamily.</text>
</comment>
<dbReference type="GO" id="GO:0016740">
    <property type="term" value="F:transferase activity"/>
    <property type="evidence" value="ECO:0007669"/>
    <property type="project" value="UniProtKB-KW"/>
</dbReference>
<dbReference type="GO" id="GO:0016787">
    <property type="term" value="F:hydrolase activity"/>
    <property type="evidence" value="ECO:0007669"/>
    <property type="project" value="UniProtKB-KW"/>
</dbReference>
<keyword evidence="11" id="KW-1185">Reference proteome</keyword>
<dbReference type="InterPro" id="IPR007696">
    <property type="entry name" value="DNA_mismatch_repair_MutS_core"/>
</dbReference>
<dbReference type="PANTHER" id="PTHR48466:SF2">
    <property type="entry name" value="OS10G0509000 PROTEIN"/>
    <property type="match status" value="1"/>
</dbReference>
<comment type="function">
    <text evidence="7">Endonuclease that is involved in the suppression of homologous recombination and thus may have a key role in the control of bacterial genetic diversity.</text>
</comment>
<dbReference type="Gene3D" id="3.40.50.300">
    <property type="entry name" value="P-loop containing nucleotide triphosphate hydrolases"/>
    <property type="match status" value="1"/>
</dbReference>
<evidence type="ECO:0000256" key="3">
    <source>
        <dbReference type="ARBA" id="ARBA00022801"/>
    </source>
</evidence>
<keyword evidence="5 7" id="KW-0694">RNA-binding</keyword>
<evidence type="ECO:0000313" key="11">
    <source>
        <dbReference type="Proteomes" id="UP000789359"/>
    </source>
</evidence>
<comment type="function">
    <text evidence="7">Acts as a ribosome collision sensor, splitting the ribosome into its 2 subunits. Detects stalled/collided 70S ribosomes which it binds and splits by an ATP-hydrolysis driven conformational change. Acts upstream of the ribosome quality control system (RQC), a ribosome-associated complex that mediates the extraction of incompletely synthesized nascent chains from stalled ribosomes and their subsequent degradation. Probably generates substrates for RQC.</text>
</comment>
<dbReference type="InterPro" id="IPR045076">
    <property type="entry name" value="MutS"/>
</dbReference>
<feature type="coiled-coil region" evidence="8">
    <location>
        <begin position="511"/>
        <end position="553"/>
    </location>
</feature>
<dbReference type="GO" id="GO:0004519">
    <property type="term" value="F:endonuclease activity"/>
    <property type="evidence" value="ECO:0007669"/>
    <property type="project" value="UniProtKB-KW"/>
</dbReference>
<name>A0ABN7K7Z3_9BACT</name>
<keyword evidence="10" id="KW-0808">Transferase</keyword>
<keyword evidence="8" id="KW-0175">Coiled coil</keyword>
<proteinExistence type="inferred from homology"/>
<evidence type="ECO:0000256" key="1">
    <source>
        <dbReference type="ARBA" id="ARBA00022730"/>
    </source>
</evidence>
<dbReference type="InterPro" id="IPR036063">
    <property type="entry name" value="Smr_dom_sf"/>
</dbReference>
<dbReference type="RefSeq" id="WP_230057136.1">
    <property type="nucleotide sequence ID" value="NZ_CAJHOE010000003.1"/>
</dbReference>
<dbReference type="InterPro" id="IPR027417">
    <property type="entry name" value="P-loop_NTPase"/>
</dbReference>
<dbReference type="SMART" id="SM00534">
    <property type="entry name" value="MUTSac"/>
    <property type="match status" value="1"/>
</dbReference>
<dbReference type="Pfam" id="PF01713">
    <property type="entry name" value="Smr"/>
    <property type="match status" value="1"/>
</dbReference>
<comment type="caution">
    <text evidence="10">The sequence shown here is derived from an EMBL/GenBank/DDBJ whole genome shotgun (WGS) entry which is preliminary data.</text>
</comment>
<sequence length="739" mass="83277">MSEQENKLEAIIAKLDLGEYFEKFGSFLARDKPLFLAGDSKIHFENISELSRHEFESPQKSIDLSDALMRLSKQATLHISEIYEFAKILRYFGYLRTLGFDARLGEWLAKIQIPESMSELAKSFDKDGELKDSVDERFGALKIAFASKKQQIESELKRIICSKSITPYLVDTQVHFINSQEALLVRGGFNHALKGVVIARSSSGYFYVTPSAIERLKKEQSELLDKREEIIYEHCKRLSLAMSKSLLFLKFINSAFDQFDAYQARVMMAKRADFNFILSDNSSDIILNEFAHPALKNPKRVSVNFAKKVLLITGVNAGGKSMLLKSIITASFLAKYLLPFAINPKGSKIGTFKEFDAIIEDPQNVRNDISTFAGRMLHFSKLFNKKSLLIGVDEIELGTDFEEAASLYGVIIERLIAQDIKLIITTHHKRLAMLLSKNDEVELVAALYDEMAQRPKFEFLKGTIGKSYAFETAQRYGIPVNLVSDAKQIYGLEKENLNEIITKTLNLESKLKDELDEVSKKEKKLANLIDELKEQKEREQKRIDGIVSRLEKEYFHAINEAKKAVNLADTKDKQRAINKANESKKAIQKPKAEKFEELKVGDSVKYGNVKGIVQSIAKDEAVVLSEGIRLRLPLTQLRKNGAPVITPKPAVKLDVDRPKKASVTLDLHGLRADEAIERLDKFISDSLVLGFDEVQVYHGIGTGRLAWAVKNFLKSHPSVKGFSDAPPNQGGFGAKIIRL</sequence>
<dbReference type="HAMAP" id="MF_00092">
    <property type="entry name" value="MutS2"/>
    <property type="match status" value="1"/>
</dbReference>
<feature type="binding site" evidence="7">
    <location>
        <begin position="314"/>
        <end position="321"/>
    </location>
    <ligand>
        <name>ATP</name>
        <dbReference type="ChEBI" id="CHEBI:30616"/>
    </ligand>
</feature>
<dbReference type="PANTHER" id="PTHR48466">
    <property type="entry name" value="OS10G0509000 PROTEIN-RELATED"/>
    <property type="match status" value="1"/>
</dbReference>
<dbReference type="EC" id="3.1.-.-" evidence="7"/>
<evidence type="ECO:0000256" key="7">
    <source>
        <dbReference type="HAMAP-Rule" id="MF_00092"/>
    </source>
</evidence>
<dbReference type="SUPFAM" id="SSF52540">
    <property type="entry name" value="P-loop containing nucleoside triphosphate hydrolases"/>
    <property type="match status" value="1"/>
</dbReference>
<evidence type="ECO:0000259" key="9">
    <source>
        <dbReference type="PROSITE" id="PS50828"/>
    </source>
</evidence>
<gene>
    <name evidence="7 10" type="primary">mutS2</name>
    <name evidence="7" type="synonym">rqcU</name>
    <name evidence="10" type="ORF">LMG8286_01388</name>
</gene>
<comment type="subunit">
    <text evidence="7">Homodimer. Binds to stalled ribosomes, contacting rRNA.</text>
</comment>
<dbReference type="InterPro" id="IPR002625">
    <property type="entry name" value="Smr_dom"/>
</dbReference>
<accession>A0ABN7K7Z3</accession>
<dbReference type="NCBIfam" id="TIGR01069">
    <property type="entry name" value="mutS2"/>
    <property type="match status" value="1"/>
</dbReference>
<keyword evidence="7" id="KW-0540">Nuclease</keyword>
<keyword evidence="3 7" id="KW-0378">Hydrolase</keyword>
<evidence type="ECO:0000256" key="2">
    <source>
        <dbReference type="ARBA" id="ARBA00022741"/>
    </source>
</evidence>
<dbReference type="PIRSF" id="PIRSF005814">
    <property type="entry name" value="MutS_YshD"/>
    <property type="match status" value="1"/>
</dbReference>
<dbReference type="SMART" id="SM00463">
    <property type="entry name" value="SMR"/>
    <property type="match status" value="1"/>
</dbReference>
<evidence type="ECO:0000313" key="10">
    <source>
        <dbReference type="EMBL" id="CAD7288545.1"/>
    </source>
</evidence>
<dbReference type="SMART" id="SM00533">
    <property type="entry name" value="MUTSd"/>
    <property type="match status" value="1"/>
</dbReference>
<evidence type="ECO:0000256" key="6">
    <source>
        <dbReference type="ARBA" id="ARBA00023125"/>
    </source>
</evidence>
<reference evidence="10 11" key="1">
    <citation type="submission" date="2020-11" db="EMBL/GenBank/DDBJ databases">
        <authorList>
            <person name="Peeters C."/>
        </authorList>
    </citation>
    <scope>NUCLEOTIDE SEQUENCE [LARGE SCALE GENOMIC DNA]</scope>
    <source>
        <strain evidence="10 11">LMG 8286</strain>
    </source>
</reference>
<keyword evidence="7 10" id="KW-0255">Endonuclease</keyword>
<evidence type="ECO:0000256" key="5">
    <source>
        <dbReference type="ARBA" id="ARBA00022884"/>
    </source>
</evidence>
<dbReference type="Pfam" id="PF00488">
    <property type="entry name" value="MutS_V"/>
    <property type="match status" value="1"/>
</dbReference>
<keyword evidence="1 7" id="KW-0699">rRNA-binding</keyword>
<dbReference type="PROSITE" id="PS50828">
    <property type="entry name" value="SMR"/>
    <property type="match status" value="1"/>
</dbReference>
<organism evidence="10 11">
    <name type="scientific">Campylobacter suis</name>
    <dbReference type="NCBI Taxonomy" id="2790657"/>
    <lineage>
        <taxon>Bacteria</taxon>
        <taxon>Pseudomonadati</taxon>
        <taxon>Campylobacterota</taxon>
        <taxon>Epsilonproteobacteria</taxon>
        <taxon>Campylobacterales</taxon>
        <taxon>Campylobacteraceae</taxon>
        <taxon>Campylobacter</taxon>
    </lineage>
</organism>
<dbReference type="InterPro" id="IPR005747">
    <property type="entry name" value="MutS2"/>
</dbReference>